<dbReference type="OrthoDB" id="9819064at2"/>
<evidence type="ECO:0000313" key="2">
    <source>
        <dbReference type="EMBL" id="KRQ16716.1"/>
    </source>
</evidence>
<proteinExistence type="predicted"/>
<evidence type="ECO:0000256" key="1">
    <source>
        <dbReference type="SAM" id="MobiDB-lite"/>
    </source>
</evidence>
<dbReference type="Proteomes" id="UP000051936">
    <property type="component" value="Unassembled WGS sequence"/>
</dbReference>
<dbReference type="EMBL" id="LJYG01000023">
    <property type="protein sequence ID" value="KRQ16716.1"/>
    <property type="molecule type" value="Genomic_DNA"/>
</dbReference>
<sequence length="352" mass="37336">MAKLGNKSSTARISHDAPAHLSTNTPAPVGRISHDAAARAPGDANARISHDAAAMDAVVVPLPREAAAPQSDDAVARISHDVAAIATDDTAARISHDAAAIASVEVTSRISHDAAVTASNAALVTDVAAASATVPAAPTISPLKQLLAWAKSSASQFIRNPAVRRWLVLAKTLGIAGVLAGGIQQVAATHAPQWVDPAAEYLYLRQDMAAFTNEPGEQPPGQGKINTTTKFKYEFRVSNLDSAGVVRGRFHGYSEDGKPDPRWWYLTGRSDGKRAMLTYRNEKGVVMGELSLLRSKDGSVWAGHLVGIDRSISDTDLVQSPIIVAQSDYDLNRLKADDFLNESPVLVKGYTH</sequence>
<comment type="caution">
    <text evidence="2">The sequence shown here is derived from an EMBL/GenBank/DDBJ whole genome shotgun (WGS) entry which is preliminary data.</text>
</comment>
<keyword evidence="3" id="KW-1185">Reference proteome</keyword>
<name>A0A0R3E9N7_9BRAD</name>
<feature type="region of interest" description="Disordered" evidence="1">
    <location>
        <begin position="1"/>
        <end position="30"/>
    </location>
</feature>
<protein>
    <submittedName>
        <fullName evidence="2">Uncharacterized protein</fullName>
    </submittedName>
</protein>
<reference evidence="2 3" key="1">
    <citation type="submission" date="2015-09" db="EMBL/GenBank/DDBJ databases">
        <title>Draft Genome Sequence of Bradyrhizobium manausense Strain BR 3351T, a Novel Symbiotic Nitrogen-Fixing Alphaproteobacterium Isolated from Brazilian Amazon Rain Forest.</title>
        <authorList>
            <person name="De Araujo J.L."/>
            <person name="Zilli J.E."/>
        </authorList>
    </citation>
    <scope>NUCLEOTIDE SEQUENCE [LARGE SCALE GENOMIC DNA]</scope>
    <source>
        <strain evidence="2 3">BR3351</strain>
    </source>
</reference>
<evidence type="ECO:0000313" key="3">
    <source>
        <dbReference type="Proteomes" id="UP000051936"/>
    </source>
</evidence>
<organism evidence="2 3">
    <name type="scientific">Bradyrhizobium manausense</name>
    <dbReference type="NCBI Taxonomy" id="989370"/>
    <lineage>
        <taxon>Bacteria</taxon>
        <taxon>Pseudomonadati</taxon>
        <taxon>Pseudomonadota</taxon>
        <taxon>Alphaproteobacteria</taxon>
        <taxon>Hyphomicrobiales</taxon>
        <taxon>Nitrobacteraceae</taxon>
        <taxon>Bradyrhizobium</taxon>
    </lineage>
</organism>
<dbReference type="AlphaFoldDB" id="A0A0R3E9N7"/>
<dbReference type="RefSeq" id="WP_057742474.1">
    <property type="nucleotide sequence ID" value="NZ_LJYG01000023.1"/>
</dbReference>
<accession>A0A0R3E9N7</accession>
<gene>
    <name evidence="2" type="ORF">AOQ71_04580</name>
</gene>
<feature type="compositionally biased region" description="Polar residues" evidence="1">
    <location>
        <begin position="1"/>
        <end position="12"/>
    </location>
</feature>